<dbReference type="VEuPathDB" id="FungiDB:VP01_362g12"/>
<proteinExistence type="predicted"/>
<dbReference type="EMBL" id="LAVV01008646">
    <property type="protein sequence ID" value="KNZ52270.1"/>
    <property type="molecule type" value="Genomic_DNA"/>
</dbReference>
<protein>
    <submittedName>
        <fullName evidence="1">Uncharacterized protein</fullName>
    </submittedName>
</protein>
<organism evidence="1 2">
    <name type="scientific">Puccinia sorghi</name>
    <dbReference type="NCBI Taxonomy" id="27349"/>
    <lineage>
        <taxon>Eukaryota</taxon>
        <taxon>Fungi</taxon>
        <taxon>Dikarya</taxon>
        <taxon>Basidiomycota</taxon>
        <taxon>Pucciniomycotina</taxon>
        <taxon>Pucciniomycetes</taxon>
        <taxon>Pucciniales</taxon>
        <taxon>Pucciniaceae</taxon>
        <taxon>Puccinia</taxon>
    </lineage>
</organism>
<accession>A0A0L6UWM7</accession>
<keyword evidence="2" id="KW-1185">Reference proteome</keyword>
<dbReference type="AlphaFoldDB" id="A0A0L6UWM7"/>
<sequence length="350" mass="40077">MVFEIVDLLKPYASNHFTSFYNLRIKLVTTPVIIDAKIQNDALITSQHCTGLLHHDLENSVSQKIYKPLHFLVFFLSQDHVPQKAHLFLIYCCQHSPGLSTNYISRFVLYSCHWKSLPSSLTLPIVCPLLAFRAHTGRNLTLTIPKQLIEQPSVCIIGWIGLFVHIPDNFFLGFFELSQLKFINTSAKVFGHDVHVDQALLNIVCSRCLSILLNFFGMGEGTLGCLQSTWTLWCSIFATMQKHIEEVLQLDICMHKIWKQRRRHGVYRCVMSCSGLELRTRGLVKDYVLIRIRKEDMDVPGLGKFCFSTRIGTEDGSYLGNVFLNQDWNSRLNTNGRTFVSTSVSYVYET</sequence>
<evidence type="ECO:0000313" key="1">
    <source>
        <dbReference type="EMBL" id="KNZ52270.1"/>
    </source>
</evidence>
<evidence type="ECO:0000313" key="2">
    <source>
        <dbReference type="Proteomes" id="UP000037035"/>
    </source>
</evidence>
<dbReference type="Proteomes" id="UP000037035">
    <property type="component" value="Unassembled WGS sequence"/>
</dbReference>
<reference evidence="1 2" key="1">
    <citation type="submission" date="2015-08" db="EMBL/GenBank/DDBJ databases">
        <title>Next Generation Sequencing and Analysis of the Genome of Puccinia sorghi L Schw, the Causal Agent of Maize Common Rust.</title>
        <authorList>
            <person name="Rochi L."/>
            <person name="Burguener G."/>
            <person name="Darino M."/>
            <person name="Turjanski A."/>
            <person name="Kreff E."/>
            <person name="Dieguez M.J."/>
            <person name="Sacco F."/>
        </authorList>
    </citation>
    <scope>NUCLEOTIDE SEQUENCE [LARGE SCALE GENOMIC DNA]</scope>
    <source>
        <strain evidence="1 2">RO10H11247</strain>
    </source>
</reference>
<comment type="caution">
    <text evidence="1">The sequence shown here is derived from an EMBL/GenBank/DDBJ whole genome shotgun (WGS) entry which is preliminary data.</text>
</comment>
<gene>
    <name evidence="1" type="ORF">VP01_362g12</name>
</gene>
<name>A0A0L6UWM7_9BASI</name>